<dbReference type="EMBL" id="JAVDQD010000005">
    <property type="protein sequence ID" value="MDR6240639.1"/>
    <property type="molecule type" value="Genomic_DNA"/>
</dbReference>
<evidence type="ECO:0000313" key="2">
    <source>
        <dbReference type="Proteomes" id="UP001185092"/>
    </source>
</evidence>
<name>A0AAE4BRX7_9BACT</name>
<dbReference type="Proteomes" id="UP001185092">
    <property type="component" value="Unassembled WGS sequence"/>
</dbReference>
<comment type="caution">
    <text evidence="1">The sequence shown here is derived from an EMBL/GenBank/DDBJ whole genome shotgun (WGS) entry which is preliminary data.</text>
</comment>
<evidence type="ECO:0000313" key="1">
    <source>
        <dbReference type="EMBL" id="MDR6240639.1"/>
    </source>
</evidence>
<keyword evidence="2" id="KW-1185">Reference proteome</keyword>
<reference evidence="1" key="1">
    <citation type="submission" date="2023-07" db="EMBL/GenBank/DDBJ databases">
        <title>Genomic Encyclopedia of Type Strains, Phase IV (KMG-IV): sequencing the most valuable type-strain genomes for metagenomic binning, comparative biology and taxonomic classification.</title>
        <authorList>
            <person name="Goeker M."/>
        </authorList>
    </citation>
    <scope>NUCLEOTIDE SEQUENCE</scope>
    <source>
        <strain evidence="1">DSM 26174</strain>
    </source>
</reference>
<protein>
    <recommendedName>
        <fullName evidence="3">Lipoprotein</fullName>
    </recommendedName>
</protein>
<gene>
    <name evidence="1" type="ORF">HNQ88_003715</name>
</gene>
<accession>A0AAE4BRX7</accession>
<dbReference type="AlphaFoldDB" id="A0AAE4BRX7"/>
<evidence type="ECO:0008006" key="3">
    <source>
        <dbReference type="Google" id="ProtNLM"/>
    </source>
</evidence>
<organism evidence="1 2">
    <name type="scientific">Aureibacter tunicatorum</name>
    <dbReference type="NCBI Taxonomy" id="866807"/>
    <lineage>
        <taxon>Bacteria</taxon>
        <taxon>Pseudomonadati</taxon>
        <taxon>Bacteroidota</taxon>
        <taxon>Cytophagia</taxon>
        <taxon>Cytophagales</taxon>
        <taxon>Persicobacteraceae</taxon>
        <taxon>Aureibacter</taxon>
    </lineage>
</organism>
<sequence length="236" mass="27020">MKLKFLFMQLLALIFLFGCMQKKDKHQKQVGIHDSVSLSFVDIPSIDTLESKAESKFKTFPIPNLDTLLYYYETSGAEGKSSSNIYYNPSDSGIFVFYSLFEKKMIDGKLRIIGHDHYGSLVTHTYFREPSGWTASDEYQTFIGLVSTSPFFSVNDSIGVGSSKLDIEHLLGLPIMIEDSTFIHLGLNNVIGQFKYNNDTVTKFKYFHYSLNDEIYMLDSSKVQKEVRKFLEGRII</sequence>
<dbReference type="RefSeq" id="WP_309940738.1">
    <property type="nucleotide sequence ID" value="NZ_JAVDQD010000005.1"/>
</dbReference>
<dbReference type="PROSITE" id="PS51257">
    <property type="entry name" value="PROKAR_LIPOPROTEIN"/>
    <property type="match status" value="1"/>
</dbReference>
<proteinExistence type="predicted"/>